<dbReference type="InterPro" id="IPR042407">
    <property type="entry name" value="NCBP2-AS2"/>
</dbReference>
<protein>
    <submittedName>
        <fullName evidence="2">Uncharacterized protein NCBP2-AS2 homolog</fullName>
    </submittedName>
</protein>
<evidence type="ECO:0000313" key="1">
    <source>
        <dbReference type="Proteomes" id="UP000694866"/>
    </source>
</evidence>
<dbReference type="PANTHER" id="PTHR41161">
    <property type="entry name" value="PROTEIN NCBP2AS2"/>
    <property type="match status" value="1"/>
</dbReference>
<dbReference type="OrthoDB" id="5950777at2759"/>
<organism evidence="1 2">
    <name type="scientific">Fopius arisanus</name>
    <dbReference type="NCBI Taxonomy" id="64838"/>
    <lineage>
        <taxon>Eukaryota</taxon>
        <taxon>Metazoa</taxon>
        <taxon>Ecdysozoa</taxon>
        <taxon>Arthropoda</taxon>
        <taxon>Hexapoda</taxon>
        <taxon>Insecta</taxon>
        <taxon>Pterygota</taxon>
        <taxon>Neoptera</taxon>
        <taxon>Endopterygota</taxon>
        <taxon>Hymenoptera</taxon>
        <taxon>Apocrita</taxon>
        <taxon>Ichneumonoidea</taxon>
        <taxon>Braconidae</taxon>
        <taxon>Opiinae</taxon>
        <taxon>Fopius</taxon>
    </lineage>
</organism>
<dbReference type="KEGG" id="fas:105269039"/>
<name>A0A9R1TDD8_9HYME</name>
<dbReference type="RefSeq" id="XP_011307310.1">
    <property type="nucleotide sequence ID" value="XM_011309008.1"/>
</dbReference>
<dbReference type="Proteomes" id="UP000694866">
    <property type="component" value="Unplaced"/>
</dbReference>
<dbReference type="AlphaFoldDB" id="A0A9R1TDD8"/>
<reference evidence="2" key="1">
    <citation type="submission" date="2025-08" db="UniProtKB">
        <authorList>
            <consortium name="RefSeq"/>
        </authorList>
    </citation>
    <scope>IDENTIFICATION</scope>
    <source>
        <strain evidence="2">USDA-PBARC FA_bdor</strain>
        <tissue evidence="2">Whole organism</tissue>
    </source>
</reference>
<accession>A0A9R1TDD8</accession>
<proteinExistence type="predicted"/>
<evidence type="ECO:0000313" key="2">
    <source>
        <dbReference type="RefSeq" id="XP_011307310.1"/>
    </source>
</evidence>
<gene>
    <name evidence="2" type="primary">LOC105269039</name>
</gene>
<dbReference type="GeneID" id="105269039"/>
<keyword evidence="1" id="KW-1185">Reference proteome</keyword>
<dbReference type="PANTHER" id="PTHR41161:SF1">
    <property type="entry name" value="PROTEIN NCBP2AS2"/>
    <property type="match status" value="1"/>
</dbReference>
<sequence>MLRFLMRYLANNERLVSKLAESKPMRRAAQFVVYVWLKTKSIHGVQNLSADPREFAAQLKNIVRKYASNIREGIEDAKKELKKK</sequence>